<dbReference type="PROSITE" id="PS50005">
    <property type="entry name" value="TPR"/>
    <property type="match status" value="6"/>
</dbReference>
<evidence type="ECO:0000313" key="6">
    <source>
        <dbReference type="Proteomes" id="UP000677413"/>
    </source>
</evidence>
<feature type="repeat" description="TPR" evidence="3">
    <location>
        <begin position="764"/>
        <end position="797"/>
    </location>
</feature>
<evidence type="ECO:0000256" key="2">
    <source>
        <dbReference type="ARBA" id="ARBA00022803"/>
    </source>
</evidence>
<proteinExistence type="predicted"/>
<feature type="repeat" description="TPR" evidence="3">
    <location>
        <begin position="832"/>
        <end position="865"/>
    </location>
</feature>
<sequence length="1121" mass="122581">MAQAGPSWQELIRQGNRAGFVGRDAERAAFLANFDLPAGDARHRFRFHVHGTAGVGKTFLVQELRQLARERGALTAYIDERVGSVPEAMGEMCVQFADQGRRLKDLERRLAVYRDRRHEAEAAALAALAPEQGQQGQPRSASAGSRTAVGLGLAAVEAAVPGAGLFTGALPADLLAQGADRLRTGLSARFRDPDDIELVMSPEKVLTPVLLRELRAAASATPWIVLFFDTYERTGPFLDPWLYDLVTRQEADSRLPATLLVVTAGQRPLDTARWSGTGSVADVSLAPFTESESRGLLAGKGVVAEPVVKEVLRLTGGLPVLVSTLAETRPGDPDDVGDPSAGAVKRFLQWEPDDTRRQVARVCALPRQLDADVFRALIGHPDDGLAVPDDPDALYDWLTGLPFVGERGARVRYHDVVRAPMLRLERRRSRREWAGRHRRLAETFARWRTEAAAGRATEDLWADEEWRELRLEETYHLLCARPPAALGAALRALVEACREDAVLGRGWARMLEDAGRDTDHTDLAEWGVRLGEALDDDTAGIAGAMALLLARPGPDPAGRALAHTLRGRELRYGGRHREALEEYGRALELDPRLAWAHYGRGYTHQLLDDFPAALAALDRADELAPGTEWIISARAETYRLAGRFEEAVADFDRAVALAPADADPLTGRAVCRTALGRYDEALADFDRALGIEPDNAWALVRRARLRRTRGEPDEAFADFDRAVRVAPDAAWVASERGDAYRLADRPEEAVAELTRALTLRADYASALASRGAALSDLGRHEEGLADLARAVELRPDYAWALVTTARVQDELGDRAAMFTYLERAVETAPDSDWISDELGAEYCEEGRYEEAVAVFRRVLDRSPDDKAARTGLIGVHLLTKDHGQALWHLDRALTSTPDDGWLYATRARVCLATGRTDQALADLDRCATLEPASRAAWARRTAIELLTQCDRWEEASARLSAADGADDLDDLRCDVHRHAGQWPQALRTAERLRATAPIPGTFQLAMTASQSQGLPAAEPLWRELAALVASDAALPAPESTLGDLERTQARCFLACALSDWPAAQEALTELLSGPPDWDDLATLTLILRDLHTSPQADALRMAPLLTAATRAAEDISSHQAP</sequence>
<keyword evidence="4" id="KW-0175">Coiled coil</keyword>
<dbReference type="PANTHER" id="PTHR44858:SF1">
    <property type="entry name" value="UDP-N-ACETYLGLUCOSAMINE--PEPTIDE N-ACETYLGLUCOSAMINYLTRANSFERASE SPINDLY-RELATED"/>
    <property type="match status" value="1"/>
</dbReference>
<keyword evidence="6" id="KW-1185">Reference proteome</keyword>
<dbReference type="Pfam" id="PF14559">
    <property type="entry name" value="TPR_19"/>
    <property type="match status" value="1"/>
</dbReference>
<dbReference type="RefSeq" id="WP_210880969.1">
    <property type="nucleotide sequence ID" value="NZ_JAGPYQ010000001.1"/>
</dbReference>
<dbReference type="EMBL" id="JAGPYQ010000001">
    <property type="protein sequence ID" value="MBQ0847245.1"/>
    <property type="molecule type" value="Genomic_DNA"/>
</dbReference>
<reference evidence="5 6" key="1">
    <citation type="submission" date="2021-04" db="EMBL/GenBank/DDBJ databases">
        <authorList>
            <person name="Tang X."/>
            <person name="Zhou X."/>
            <person name="Chen X."/>
            <person name="Cernava T."/>
            <person name="Zhang C."/>
        </authorList>
    </citation>
    <scope>NUCLEOTIDE SEQUENCE [LARGE SCALE GENOMIC DNA]</scope>
    <source>
        <strain evidence="5 6">BH-SS-21</strain>
    </source>
</reference>
<dbReference type="InterPro" id="IPR011990">
    <property type="entry name" value="TPR-like_helical_dom_sf"/>
</dbReference>
<dbReference type="SUPFAM" id="SSF48452">
    <property type="entry name" value="TPR-like"/>
    <property type="match status" value="1"/>
</dbReference>
<evidence type="ECO:0000313" key="5">
    <source>
        <dbReference type="EMBL" id="MBQ0847245.1"/>
    </source>
</evidence>
<evidence type="ECO:0000256" key="4">
    <source>
        <dbReference type="SAM" id="Coils"/>
    </source>
</evidence>
<dbReference type="SMART" id="SM00028">
    <property type="entry name" value="TPR"/>
    <property type="match status" value="10"/>
</dbReference>
<feature type="repeat" description="TPR" evidence="3">
    <location>
        <begin position="628"/>
        <end position="661"/>
    </location>
</feature>
<feature type="repeat" description="TPR" evidence="3">
    <location>
        <begin position="696"/>
        <end position="729"/>
    </location>
</feature>
<dbReference type="PANTHER" id="PTHR44858">
    <property type="entry name" value="TETRATRICOPEPTIDE REPEAT PROTEIN 6"/>
    <property type="match status" value="1"/>
</dbReference>
<dbReference type="Pfam" id="PF13414">
    <property type="entry name" value="TPR_11"/>
    <property type="match status" value="1"/>
</dbReference>
<accession>A0A940XVD4</accession>
<feature type="coiled-coil region" evidence="4">
    <location>
        <begin position="96"/>
        <end position="123"/>
    </location>
</feature>
<name>A0A940XVD4_9ACTN</name>
<feature type="repeat" description="TPR" evidence="3">
    <location>
        <begin position="560"/>
        <end position="593"/>
    </location>
</feature>
<dbReference type="InterPro" id="IPR019734">
    <property type="entry name" value="TPR_rpt"/>
</dbReference>
<dbReference type="Gene3D" id="1.25.40.10">
    <property type="entry name" value="Tetratricopeptide repeat domain"/>
    <property type="match status" value="2"/>
</dbReference>
<dbReference type="InterPro" id="IPR027417">
    <property type="entry name" value="P-loop_NTPase"/>
</dbReference>
<keyword evidence="1" id="KW-0677">Repeat</keyword>
<comment type="caution">
    <text evidence="5">The sequence shown here is derived from an EMBL/GenBank/DDBJ whole genome shotgun (WGS) entry which is preliminary data.</text>
</comment>
<keyword evidence="2 3" id="KW-0802">TPR repeat</keyword>
<dbReference type="Pfam" id="PF13181">
    <property type="entry name" value="TPR_8"/>
    <property type="match status" value="1"/>
</dbReference>
<dbReference type="AlphaFoldDB" id="A0A940XVD4"/>
<dbReference type="Proteomes" id="UP000677413">
    <property type="component" value="Unassembled WGS sequence"/>
</dbReference>
<dbReference type="Pfam" id="PF13432">
    <property type="entry name" value="TPR_16"/>
    <property type="match status" value="2"/>
</dbReference>
<evidence type="ECO:0000256" key="1">
    <source>
        <dbReference type="ARBA" id="ARBA00022737"/>
    </source>
</evidence>
<feature type="repeat" description="TPR" evidence="3">
    <location>
        <begin position="662"/>
        <end position="695"/>
    </location>
</feature>
<protein>
    <submittedName>
        <fullName evidence="5">Tetratricopeptide repeat protein</fullName>
    </submittedName>
</protein>
<organism evidence="5 6">
    <name type="scientific">Streptomyces liliiviolaceus</name>
    <dbReference type="NCBI Taxonomy" id="2823109"/>
    <lineage>
        <taxon>Bacteria</taxon>
        <taxon>Bacillati</taxon>
        <taxon>Actinomycetota</taxon>
        <taxon>Actinomycetes</taxon>
        <taxon>Kitasatosporales</taxon>
        <taxon>Streptomycetaceae</taxon>
        <taxon>Streptomyces</taxon>
    </lineage>
</organism>
<dbReference type="InterPro" id="IPR050498">
    <property type="entry name" value="Ycf3"/>
</dbReference>
<evidence type="ECO:0000256" key="3">
    <source>
        <dbReference type="PROSITE-ProRule" id="PRU00339"/>
    </source>
</evidence>
<dbReference type="SUPFAM" id="SSF52540">
    <property type="entry name" value="P-loop containing nucleoside triphosphate hydrolases"/>
    <property type="match status" value="1"/>
</dbReference>
<gene>
    <name evidence="5" type="ORF">J8N05_03280</name>
</gene>